<dbReference type="OrthoDB" id="7281788at2"/>
<keyword evidence="4" id="KW-1185">Reference proteome</keyword>
<dbReference type="AlphaFoldDB" id="A0A4Y6UK41"/>
<proteinExistence type="predicted"/>
<sequence>MSLKIRSTLALVAVLSASPALAEPGGCLKYGAAGAVAGHLAHHGVLGAAGGCATGMYRRHAYRKDMREKAALWDKEHPGDPNASWWQRHHDSASVKQKAEWYEAEHPDNGNASSTPAKPAPATPPASTAPAAPTAAPAAQH</sequence>
<feature type="compositionally biased region" description="Basic and acidic residues" evidence="1">
    <location>
        <begin position="88"/>
        <end position="108"/>
    </location>
</feature>
<dbReference type="KEGG" id="ssam:E3D00_05100"/>
<evidence type="ECO:0000256" key="2">
    <source>
        <dbReference type="SAM" id="SignalP"/>
    </source>
</evidence>
<feature type="chain" id="PRO_5021343417" evidence="2">
    <location>
        <begin position="23"/>
        <end position="141"/>
    </location>
</feature>
<name>A0A4Y6UK41_9PROT</name>
<keyword evidence="2" id="KW-0732">Signal</keyword>
<dbReference type="RefSeq" id="WP_141460528.1">
    <property type="nucleotide sequence ID" value="NZ_CP038141.1"/>
</dbReference>
<accession>A0A4Y6UK41</accession>
<feature type="region of interest" description="Disordered" evidence="1">
    <location>
        <begin position="73"/>
        <end position="141"/>
    </location>
</feature>
<protein>
    <submittedName>
        <fullName evidence="3">Uncharacterized protein</fullName>
    </submittedName>
</protein>
<feature type="signal peptide" evidence="2">
    <location>
        <begin position="1"/>
        <end position="22"/>
    </location>
</feature>
<gene>
    <name evidence="3" type="ORF">E3D00_05100</name>
</gene>
<evidence type="ECO:0000313" key="3">
    <source>
        <dbReference type="EMBL" id="QDH17008.1"/>
    </source>
</evidence>
<reference evidence="3 4" key="1">
    <citation type="submission" date="2019-03" db="EMBL/GenBank/DDBJ databases">
        <title>The complete genome sequence of Swingsia samuiensis NBRC107927(T).</title>
        <authorList>
            <person name="Chua K.-O."/>
            <person name="Chan K.-G."/>
            <person name="See-Too W.-S."/>
        </authorList>
    </citation>
    <scope>NUCLEOTIDE SEQUENCE [LARGE SCALE GENOMIC DNA]</scope>
    <source>
        <strain evidence="3 4">AH83</strain>
    </source>
</reference>
<dbReference type="Proteomes" id="UP000316313">
    <property type="component" value="Chromosome"/>
</dbReference>
<organism evidence="3 4">
    <name type="scientific">Swingsia samuiensis</name>
    <dbReference type="NCBI Taxonomy" id="1293412"/>
    <lineage>
        <taxon>Bacteria</taxon>
        <taxon>Pseudomonadati</taxon>
        <taxon>Pseudomonadota</taxon>
        <taxon>Alphaproteobacteria</taxon>
        <taxon>Acetobacterales</taxon>
        <taxon>Acetobacteraceae</taxon>
        <taxon>Swingsia</taxon>
    </lineage>
</organism>
<evidence type="ECO:0000256" key="1">
    <source>
        <dbReference type="SAM" id="MobiDB-lite"/>
    </source>
</evidence>
<dbReference type="EMBL" id="CP038141">
    <property type="protein sequence ID" value="QDH17008.1"/>
    <property type="molecule type" value="Genomic_DNA"/>
</dbReference>
<evidence type="ECO:0000313" key="4">
    <source>
        <dbReference type="Proteomes" id="UP000316313"/>
    </source>
</evidence>
<feature type="compositionally biased region" description="Low complexity" evidence="1">
    <location>
        <begin position="125"/>
        <end position="141"/>
    </location>
</feature>